<dbReference type="EMBL" id="JAAOYM010000001">
    <property type="protein sequence ID" value="NIJ10547.1"/>
    <property type="molecule type" value="Genomic_DNA"/>
</dbReference>
<comment type="caution">
    <text evidence="1">The sequence shown here is derived from an EMBL/GenBank/DDBJ whole genome shotgun (WGS) entry which is preliminary data.</text>
</comment>
<protein>
    <recommendedName>
        <fullName evidence="3">DUF2637 domain-containing protein</fullName>
    </recommendedName>
</protein>
<evidence type="ECO:0000313" key="1">
    <source>
        <dbReference type="EMBL" id="NIJ10547.1"/>
    </source>
</evidence>
<evidence type="ECO:0008006" key="3">
    <source>
        <dbReference type="Google" id="ProtNLM"/>
    </source>
</evidence>
<dbReference type="Proteomes" id="UP000545493">
    <property type="component" value="Unassembled WGS sequence"/>
</dbReference>
<dbReference type="AlphaFoldDB" id="A0A7X5UM48"/>
<reference evidence="1 2" key="1">
    <citation type="submission" date="2020-03" db="EMBL/GenBank/DDBJ databases">
        <title>Sequencing the genomes of 1000 actinobacteria strains.</title>
        <authorList>
            <person name="Klenk H.-P."/>
        </authorList>
    </citation>
    <scope>NUCLEOTIDE SEQUENCE [LARGE SCALE GENOMIC DNA]</scope>
    <source>
        <strain evidence="1 2">DSM 45685</strain>
    </source>
</reference>
<accession>A0A7X5UM48</accession>
<keyword evidence="2" id="KW-1185">Reference proteome</keyword>
<sequence length="195" mass="20815">MDLSVVGLLLARRFLAVHGASAAEMAPIQRLLIASCVVTLALNTAEPIMAGQYGKAAFDSVGPLLLMGWSETAPRLLEAIHRIRIREGFQAQSSTVAALHEDQVADADVGESSAVGVSGDMQEPDLMEAARRADAQYWTAHRRPIPAAKLREKLGVSSTRARALVGRVRDEYPVAGQVTDGRRRGSWSTAVTAAA</sequence>
<dbReference type="RefSeq" id="WP_167166728.1">
    <property type="nucleotide sequence ID" value="NZ_JAAOYM010000001.1"/>
</dbReference>
<organism evidence="1 2">
    <name type="scientific">Saccharomonospora amisosensis</name>
    <dbReference type="NCBI Taxonomy" id="1128677"/>
    <lineage>
        <taxon>Bacteria</taxon>
        <taxon>Bacillati</taxon>
        <taxon>Actinomycetota</taxon>
        <taxon>Actinomycetes</taxon>
        <taxon>Pseudonocardiales</taxon>
        <taxon>Pseudonocardiaceae</taxon>
        <taxon>Saccharomonospora</taxon>
    </lineage>
</organism>
<gene>
    <name evidence="1" type="ORF">FHU38_000891</name>
</gene>
<name>A0A7X5UM48_9PSEU</name>
<proteinExistence type="predicted"/>
<evidence type="ECO:0000313" key="2">
    <source>
        <dbReference type="Proteomes" id="UP000545493"/>
    </source>
</evidence>